<dbReference type="InterPro" id="IPR049914">
    <property type="entry name" value="PHD1-3/5-6"/>
</dbReference>
<dbReference type="InterPro" id="IPR056280">
    <property type="entry name" value="AIPP2-like_SPOC"/>
</dbReference>
<evidence type="ECO:0000256" key="3">
    <source>
        <dbReference type="ARBA" id="ARBA00022833"/>
    </source>
</evidence>
<evidence type="ECO:0000256" key="2">
    <source>
        <dbReference type="ARBA" id="ARBA00022771"/>
    </source>
</evidence>
<proteinExistence type="predicted"/>
<evidence type="ECO:0000256" key="6">
    <source>
        <dbReference type="SAM" id="MobiDB-lite"/>
    </source>
</evidence>
<feature type="domain" description="Zinc finger PHD-type" evidence="7">
    <location>
        <begin position="56"/>
        <end position="103"/>
    </location>
</feature>
<dbReference type="PANTHER" id="PTHR33304:SF61">
    <property type="entry name" value="RING_FYVE_PHD ZINC FINGER SUPERFAMILY PROTEIN"/>
    <property type="match status" value="1"/>
</dbReference>
<feature type="compositionally biased region" description="Low complexity" evidence="6">
    <location>
        <begin position="962"/>
        <end position="971"/>
    </location>
</feature>
<dbReference type="GO" id="GO:0008270">
    <property type="term" value="F:zinc ion binding"/>
    <property type="evidence" value="ECO:0007669"/>
    <property type="project" value="UniProtKB-KW"/>
</dbReference>
<dbReference type="GO" id="GO:0140566">
    <property type="term" value="F:histone reader activity"/>
    <property type="evidence" value="ECO:0007669"/>
    <property type="project" value="InterPro"/>
</dbReference>
<dbReference type="SMART" id="SM00249">
    <property type="entry name" value="PHD"/>
    <property type="match status" value="1"/>
</dbReference>
<dbReference type="InterPro" id="IPR001965">
    <property type="entry name" value="Znf_PHD"/>
</dbReference>
<dbReference type="AlphaFoldDB" id="A0A5P1FSD7"/>
<dbReference type="Gramene" id="ONK80583">
    <property type="protein sequence ID" value="ONK80583"/>
    <property type="gene ID" value="A4U43_C01F19460"/>
</dbReference>
<feature type="region of interest" description="Disordered" evidence="6">
    <location>
        <begin position="286"/>
        <end position="351"/>
    </location>
</feature>
<protein>
    <recommendedName>
        <fullName evidence="7">Zinc finger PHD-type domain-containing protein</fullName>
    </recommendedName>
</protein>
<dbReference type="SUPFAM" id="SSF57903">
    <property type="entry name" value="FYVE/PHD zinc finger"/>
    <property type="match status" value="1"/>
</dbReference>
<keyword evidence="1" id="KW-0479">Metal-binding</keyword>
<dbReference type="Pfam" id="PF23121">
    <property type="entry name" value="SPOC_AIPP2"/>
    <property type="match status" value="1"/>
</dbReference>
<feature type="region of interest" description="Disordered" evidence="6">
    <location>
        <begin position="948"/>
        <end position="971"/>
    </location>
</feature>
<feature type="compositionally biased region" description="Polar residues" evidence="6">
    <location>
        <begin position="316"/>
        <end position="340"/>
    </location>
</feature>
<keyword evidence="3" id="KW-0862">Zinc</keyword>
<sequence length="1058" mass="117088">MDNSVQSNETAKSLLGIEQSNVPSSTFMIFNSPGSQNQLQETTESKDSADIEDVKVCDICGDPGLEELLAICSRCSDGAEHIYCMHKKLKGLPEGDWLCEECKFKEETANQNVDTVNDTLSEALEVHHSTKTSQNIKNDFDPNCLPELDAKALNLEEKVAHERPQSPQISAKREESNLKVDLKNSERVPQSCGISSLRTVDAKNKLCLSHESSLHILGADKSNQIKPLASYGGQSVNNSLFSRSQTFSGYNSSKISDMLPSSWGPLSKTVSFKNSNMKPKVQFIESMPSHKQIMSKESNDSRKGQIKKLSKPPSFKSITPSCSHAESITKTQPVHPSVPSQAEDLRGRREKSVVEKKSAILEPLPVNPTSVASVGNLHVKDAPVEIISESKILDIHRCSHDKNNVGCNDGKWSYILKSFGRSSSNLTSQKPCQPALKQDIHEILGAADKSCSIPNATSQRTVPQVVEILHGNDKVKDTTFSGILQQAAPVVSGLLRCRKCNETGHPTQFCSIYKLPVSSLKPSVGQNTRDLHNKSNDLRDAAEAPILKSTIQKDIRLPDHPDKLSMPSARLGYKVPSNDTPLGSSSFLHNSAHQERIQGQDVIRNRMGDPSKIEASASVPADVLRSSAIPQLESIWQGGFEVLRSGRVFKSYEGVQAHLSTYASPKVLEKAIKFPGKVHLEEITYLSSWLCQYQGHSLGEHNIALFFFAKDMESYENSYSKLLEDMIRNDLALKGNISGAELLVLPSNKLPQNFQRWNRLYFLWGVFKGRRPNCSKTMLQLQDKPLEASFNLETSVQDLPLPVPEASQSQKLNCNVIPYGEMPTCYKVNEVKEVGSVICEKFPSSSPPGSRMNAILSCSGAENKKNFDLENAEIKPLLSKENMEEKRSLLDSDNFCVNDHHEERPNRKRSLPTSGDAFQMPSEIMHFKEKIPFIDDTREHKRMRPESMGHVSYNSHQEDLSKSLSPKGPPGSLNADEICLLPIEPDPRRDIMHNVVTDGECSADIPNLELALGAKKKLPEEEILPLLSSNTGDDVEGLLFLSLALHSPEKGPKSFTSI</sequence>
<keyword evidence="4" id="KW-0805">Transcription regulation</keyword>
<feature type="region of interest" description="Disordered" evidence="6">
    <location>
        <begin position="896"/>
        <end position="915"/>
    </location>
</feature>
<evidence type="ECO:0000313" key="9">
    <source>
        <dbReference type="Proteomes" id="UP000243459"/>
    </source>
</evidence>
<dbReference type="EMBL" id="CM007381">
    <property type="protein sequence ID" value="ONK80583.1"/>
    <property type="molecule type" value="Genomic_DNA"/>
</dbReference>
<evidence type="ECO:0000313" key="8">
    <source>
        <dbReference type="EMBL" id="ONK80583.1"/>
    </source>
</evidence>
<dbReference type="Gene3D" id="3.30.40.10">
    <property type="entry name" value="Zinc/RING finger domain, C3HC4 (zinc finger)"/>
    <property type="match status" value="1"/>
</dbReference>
<feature type="region of interest" description="Disordered" evidence="6">
    <location>
        <begin position="26"/>
        <end position="47"/>
    </location>
</feature>
<dbReference type="InterPro" id="IPR011011">
    <property type="entry name" value="Znf_FYVE_PHD"/>
</dbReference>
<keyword evidence="2" id="KW-0863">Zinc-finger</keyword>
<evidence type="ECO:0000256" key="4">
    <source>
        <dbReference type="ARBA" id="ARBA00023015"/>
    </source>
</evidence>
<accession>A0A5P1FSD7</accession>
<dbReference type="PANTHER" id="PTHR33304">
    <property type="match status" value="1"/>
</dbReference>
<evidence type="ECO:0000256" key="5">
    <source>
        <dbReference type="ARBA" id="ARBA00023163"/>
    </source>
</evidence>
<keyword evidence="9" id="KW-1185">Reference proteome</keyword>
<dbReference type="InterPro" id="IPR013083">
    <property type="entry name" value="Znf_RING/FYVE/PHD"/>
</dbReference>
<evidence type="ECO:0000259" key="7">
    <source>
        <dbReference type="SMART" id="SM00249"/>
    </source>
</evidence>
<feature type="compositionally biased region" description="Polar residues" evidence="6">
    <location>
        <begin position="26"/>
        <end position="42"/>
    </location>
</feature>
<dbReference type="Proteomes" id="UP000243459">
    <property type="component" value="Chromosome 1"/>
</dbReference>
<keyword evidence="5" id="KW-0804">Transcription</keyword>
<reference evidence="9" key="1">
    <citation type="journal article" date="2017" name="Nat. Commun.">
        <title>The asparagus genome sheds light on the origin and evolution of a young Y chromosome.</title>
        <authorList>
            <person name="Harkess A."/>
            <person name="Zhou J."/>
            <person name="Xu C."/>
            <person name="Bowers J.E."/>
            <person name="Van der Hulst R."/>
            <person name="Ayyampalayam S."/>
            <person name="Mercati F."/>
            <person name="Riccardi P."/>
            <person name="McKain M.R."/>
            <person name="Kakrana A."/>
            <person name="Tang H."/>
            <person name="Ray J."/>
            <person name="Groenendijk J."/>
            <person name="Arikit S."/>
            <person name="Mathioni S.M."/>
            <person name="Nakano M."/>
            <person name="Shan H."/>
            <person name="Telgmann-Rauber A."/>
            <person name="Kanno A."/>
            <person name="Yue Z."/>
            <person name="Chen H."/>
            <person name="Li W."/>
            <person name="Chen Y."/>
            <person name="Xu X."/>
            <person name="Zhang Y."/>
            <person name="Luo S."/>
            <person name="Chen H."/>
            <person name="Gao J."/>
            <person name="Mao Z."/>
            <person name="Pires J.C."/>
            <person name="Luo M."/>
            <person name="Kudrna D."/>
            <person name="Wing R.A."/>
            <person name="Meyers B.C."/>
            <person name="Yi K."/>
            <person name="Kong H."/>
            <person name="Lavrijsen P."/>
            <person name="Sunseri F."/>
            <person name="Falavigna A."/>
            <person name="Ye Y."/>
            <person name="Leebens-Mack J.H."/>
            <person name="Chen G."/>
        </authorList>
    </citation>
    <scope>NUCLEOTIDE SEQUENCE [LARGE SCALE GENOMIC DNA]</scope>
    <source>
        <strain evidence="9">cv. DH0086</strain>
    </source>
</reference>
<name>A0A5P1FSD7_ASPOF</name>
<organism evidence="8 9">
    <name type="scientific">Asparagus officinalis</name>
    <name type="common">Garden asparagus</name>
    <dbReference type="NCBI Taxonomy" id="4686"/>
    <lineage>
        <taxon>Eukaryota</taxon>
        <taxon>Viridiplantae</taxon>
        <taxon>Streptophyta</taxon>
        <taxon>Embryophyta</taxon>
        <taxon>Tracheophyta</taxon>
        <taxon>Spermatophyta</taxon>
        <taxon>Magnoliopsida</taxon>
        <taxon>Liliopsida</taxon>
        <taxon>Asparagales</taxon>
        <taxon>Asparagaceae</taxon>
        <taxon>Asparagoideae</taxon>
        <taxon>Asparagus</taxon>
    </lineage>
</organism>
<evidence type="ECO:0000256" key="1">
    <source>
        <dbReference type="ARBA" id="ARBA00022723"/>
    </source>
</evidence>
<dbReference type="OMA" id="MFFFLWG"/>
<gene>
    <name evidence="8" type="ORF">A4U43_C01F19460</name>
</gene>
<dbReference type="GO" id="GO:0034244">
    <property type="term" value="P:negative regulation of transcription elongation by RNA polymerase II"/>
    <property type="evidence" value="ECO:0007669"/>
    <property type="project" value="InterPro"/>
</dbReference>